<dbReference type="OrthoDB" id="1077582at2759"/>
<reference evidence="7" key="1">
    <citation type="submission" date="2020-11" db="EMBL/GenBank/DDBJ databases">
        <authorList>
            <consortium name="DOE Joint Genome Institute"/>
            <person name="Ahrendt S."/>
            <person name="Riley R."/>
            <person name="Andreopoulos W."/>
            <person name="Labutti K."/>
            <person name="Pangilinan J."/>
            <person name="Ruiz-Duenas F.J."/>
            <person name="Barrasa J.M."/>
            <person name="Sanchez-Garcia M."/>
            <person name="Camarero S."/>
            <person name="Miyauchi S."/>
            <person name="Serrano A."/>
            <person name="Linde D."/>
            <person name="Babiker R."/>
            <person name="Drula E."/>
            <person name="Ayuso-Fernandez I."/>
            <person name="Pacheco R."/>
            <person name="Padilla G."/>
            <person name="Ferreira P."/>
            <person name="Barriuso J."/>
            <person name="Kellner H."/>
            <person name="Castanera R."/>
            <person name="Alfaro M."/>
            <person name="Ramirez L."/>
            <person name="Pisabarro A.G."/>
            <person name="Kuo A."/>
            <person name="Tritt A."/>
            <person name="Lipzen A."/>
            <person name="He G."/>
            <person name="Yan M."/>
            <person name="Ng V."/>
            <person name="Cullen D."/>
            <person name="Martin F."/>
            <person name="Rosso M.-N."/>
            <person name="Henrissat B."/>
            <person name="Hibbett D."/>
            <person name="Martinez A.T."/>
            <person name="Grigoriev I.V."/>
        </authorList>
    </citation>
    <scope>NUCLEOTIDE SEQUENCE</scope>
    <source>
        <strain evidence="7">CBS 506.95</strain>
    </source>
</reference>
<keyword evidence="2 5" id="KW-0812">Transmembrane</keyword>
<evidence type="ECO:0000256" key="5">
    <source>
        <dbReference type="SAM" id="Phobius"/>
    </source>
</evidence>
<proteinExistence type="predicted"/>
<keyword evidence="3 5" id="KW-1133">Transmembrane helix</keyword>
<comment type="subcellular location">
    <subcellularLocation>
        <location evidence="1">Membrane</location>
        <topology evidence="1">Multi-pass membrane protein</topology>
    </subcellularLocation>
</comment>
<keyword evidence="4 5" id="KW-0472">Membrane</keyword>
<evidence type="ECO:0000256" key="3">
    <source>
        <dbReference type="ARBA" id="ARBA00022989"/>
    </source>
</evidence>
<evidence type="ECO:0000256" key="1">
    <source>
        <dbReference type="ARBA" id="ARBA00004141"/>
    </source>
</evidence>
<sequence>MSAREGREPFNGALYGASQFLILIAMVPSLLPKPLRLGSMIFASWVAYKMIFTQTTGDMGGDLGLGSAVLQQLLIGIDFALVTDPTSLKELSDKNPTLVTARPSKDRLIWALKLYVNPRGIGWAHEPLYLPNRPSPLMPRLKFVVSRFTRMVGCILLECVIYVVDASNPGMTTPGMVLSQAPLKWRALGVACFVVAGACRLNAMHTGLSALVVGCGFSSPDRWPNFFGSPFDAWQLKILWRKVWHQNVRKSVLGCTSAVMSIFPVPTSTFGITLYKLSRLYVTFFLVGAAHVGGDRMLTGKLGAGAFKLFMLQPLGLTLEFFADYLWCRFIQQFSPPLRNKPTPLKTNGYFKDPTKSTETLDIGGYGNVGLRGYNQHRGQGRDTAPTWVRFVGLVWVAVWAVWTVAFMVDPMCSVGMFTDPRVDLRQPNWFSALYAKSRHNGLEM</sequence>
<evidence type="ECO:0000256" key="4">
    <source>
        <dbReference type="ARBA" id="ARBA00023136"/>
    </source>
</evidence>
<name>A0A9P6E4A5_9AGAR</name>
<feature type="transmembrane region" description="Helical" evidence="5">
    <location>
        <begin position="388"/>
        <end position="409"/>
    </location>
</feature>
<evidence type="ECO:0000256" key="2">
    <source>
        <dbReference type="ARBA" id="ARBA00022692"/>
    </source>
</evidence>
<accession>A0A9P6E4A5</accession>
<feature type="domain" description="Wax synthase" evidence="6">
    <location>
        <begin position="223"/>
        <end position="311"/>
    </location>
</feature>
<dbReference type="InterPro" id="IPR032805">
    <property type="entry name" value="Wax_synthase_dom"/>
</dbReference>
<dbReference type="Pfam" id="PF13813">
    <property type="entry name" value="MBOAT_2"/>
    <property type="match status" value="1"/>
</dbReference>
<comment type="caution">
    <text evidence="7">The sequence shown here is derived from an EMBL/GenBank/DDBJ whole genome shotgun (WGS) entry which is preliminary data.</text>
</comment>
<feature type="transmembrane region" description="Helical" evidence="5">
    <location>
        <begin position="12"/>
        <end position="31"/>
    </location>
</feature>
<evidence type="ECO:0000259" key="6">
    <source>
        <dbReference type="Pfam" id="PF13813"/>
    </source>
</evidence>
<dbReference type="AlphaFoldDB" id="A0A9P6E4A5"/>
<organism evidence="7 8">
    <name type="scientific">Crepidotus variabilis</name>
    <dbReference type="NCBI Taxonomy" id="179855"/>
    <lineage>
        <taxon>Eukaryota</taxon>
        <taxon>Fungi</taxon>
        <taxon>Dikarya</taxon>
        <taxon>Basidiomycota</taxon>
        <taxon>Agaricomycotina</taxon>
        <taxon>Agaricomycetes</taxon>
        <taxon>Agaricomycetidae</taxon>
        <taxon>Agaricales</taxon>
        <taxon>Agaricineae</taxon>
        <taxon>Crepidotaceae</taxon>
        <taxon>Crepidotus</taxon>
    </lineage>
</organism>
<gene>
    <name evidence="7" type="ORF">CPB83DRAFT_864924</name>
</gene>
<evidence type="ECO:0000313" key="7">
    <source>
        <dbReference type="EMBL" id="KAF9522159.1"/>
    </source>
</evidence>
<dbReference type="EMBL" id="MU157958">
    <property type="protein sequence ID" value="KAF9522159.1"/>
    <property type="molecule type" value="Genomic_DNA"/>
</dbReference>
<keyword evidence="8" id="KW-1185">Reference proteome</keyword>
<dbReference type="Proteomes" id="UP000807306">
    <property type="component" value="Unassembled WGS sequence"/>
</dbReference>
<dbReference type="GO" id="GO:0016020">
    <property type="term" value="C:membrane"/>
    <property type="evidence" value="ECO:0007669"/>
    <property type="project" value="UniProtKB-SubCell"/>
</dbReference>
<protein>
    <recommendedName>
        <fullName evidence="6">Wax synthase domain-containing protein</fullName>
    </recommendedName>
</protein>
<evidence type="ECO:0000313" key="8">
    <source>
        <dbReference type="Proteomes" id="UP000807306"/>
    </source>
</evidence>